<comment type="caution">
    <text evidence="3">The sequence shown here is derived from an EMBL/GenBank/DDBJ whole genome shotgun (WGS) entry which is preliminary data.</text>
</comment>
<dbReference type="InterPro" id="IPR006935">
    <property type="entry name" value="Helicase/UvrB_N"/>
</dbReference>
<dbReference type="Pfam" id="PF04313">
    <property type="entry name" value="HSDR_N"/>
    <property type="match status" value="1"/>
</dbReference>
<dbReference type="InterPro" id="IPR007409">
    <property type="entry name" value="Restrct_endonuc_type1_HsdR_N"/>
</dbReference>
<dbReference type="AlphaFoldDB" id="A0A7V2WVZ0"/>
<dbReference type="CDD" id="cd18799">
    <property type="entry name" value="SF2_C_EcoAI-like"/>
    <property type="match status" value="1"/>
</dbReference>
<gene>
    <name evidence="3" type="ORF">ENJ51_11125</name>
</gene>
<evidence type="ECO:0000259" key="2">
    <source>
        <dbReference type="PROSITE" id="PS51192"/>
    </source>
</evidence>
<dbReference type="GO" id="GO:0005524">
    <property type="term" value="F:ATP binding"/>
    <property type="evidence" value="ECO:0007669"/>
    <property type="project" value="UniProtKB-KW"/>
</dbReference>
<evidence type="ECO:0000256" key="1">
    <source>
        <dbReference type="SAM" id="Coils"/>
    </source>
</evidence>
<feature type="domain" description="Helicase ATP-binding" evidence="2">
    <location>
        <begin position="403"/>
        <end position="562"/>
    </location>
</feature>
<keyword evidence="1" id="KW-0175">Coiled coil</keyword>
<dbReference type="PROSITE" id="PS51192">
    <property type="entry name" value="HELICASE_ATP_BIND_1"/>
    <property type="match status" value="1"/>
</dbReference>
<dbReference type="InterPro" id="IPR050742">
    <property type="entry name" value="Helicase_Restrict-Modif_Enz"/>
</dbReference>
<dbReference type="GO" id="GO:0009307">
    <property type="term" value="P:DNA restriction-modification system"/>
    <property type="evidence" value="ECO:0007669"/>
    <property type="project" value="UniProtKB-KW"/>
</dbReference>
<dbReference type="CDD" id="cd18032">
    <property type="entry name" value="DEXHc_RE_I_III_res"/>
    <property type="match status" value="1"/>
</dbReference>
<proteinExistence type="predicted"/>
<dbReference type="EMBL" id="DRMS01000415">
    <property type="protein sequence ID" value="HFC93349.1"/>
    <property type="molecule type" value="Genomic_DNA"/>
</dbReference>
<dbReference type="PANTHER" id="PTHR47396">
    <property type="entry name" value="TYPE I RESTRICTION ENZYME ECOKI R PROTEIN"/>
    <property type="match status" value="1"/>
</dbReference>
<dbReference type="InterPro" id="IPR001650">
    <property type="entry name" value="Helicase_C-like"/>
</dbReference>
<dbReference type="Proteomes" id="UP000885750">
    <property type="component" value="Unassembled WGS sequence"/>
</dbReference>
<dbReference type="InterPro" id="IPR013670">
    <property type="entry name" value="EcoEI_R_C_dom"/>
</dbReference>
<feature type="non-terminal residue" evidence="3">
    <location>
        <position position="1179"/>
    </location>
</feature>
<dbReference type="GO" id="GO:0003677">
    <property type="term" value="F:DNA binding"/>
    <property type="evidence" value="ECO:0007669"/>
    <property type="project" value="UniProtKB-KW"/>
</dbReference>
<dbReference type="Pfam" id="PF08463">
    <property type="entry name" value="EcoEI_R_C"/>
    <property type="match status" value="1"/>
</dbReference>
<keyword evidence="3" id="KW-0547">Nucleotide-binding</keyword>
<dbReference type="Pfam" id="PF04851">
    <property type="entry name" value="ResIII"/>
    <property type="match status" value="1"/>
</dbReference>
<dbReference type="InterPro" id="IPR027417">
    <property type="entry name" value="P-loop_NTPase"/>
</dbReference>
<dbReference type="SUPFAM" id="SSF52540">
    <property type="entry name" value="P-loop containing nucleoside triphosphate hydrolases"/>
    <property type="match status" value="2"/>
</dbReference>
<dbReference type="Gene3D" id="3.40.50.300">
    <property type="entry name" value="P-loop containing nucleotide triphosphate hydrolases"/>
    <property type="match status" value="2"/>
</dbReference>
<name>A0A7V2WVZ0_LEUMU</name>
<dbReference type="GO" id="GO:0009035">
    <property type="term" value="F:type I site-specific deoxyribonuclease activity"/>
    <property type="evidence" value="ECO:0007669"/>
    <property type="project" value="UniProtKB-EC"/>
</dbReference>
<reference evidence="3" key="1">
    <citation type="journal article" date="2020" name="mSystems">
        <title>Genome- and Community-Level Interaction Insights into Carbon Utilization and Element Cycling Functions of Hydrothermarchaeota in Hydrothermal Sediment.</title>
        <authorList>
            <person name="Zhou Z."/>
            <person name="Liu Y."/>
            <person name="Xu W."/>
            <person name="Pan J."/>
            <person name="Luo Z.H."/>
            <person name="Li M."/>
        </authorList>
    </citation>
    <scope>NUCLEOTIDE SEQUENCE [LARGE SCALE GENOMIC DNA]</scope>
    <source>
        <strain evidence="3">HyVt-493</strain>
    </source>
</reference>
<sequence length="1179" mass="135060">MPNSDNTNKLLKPQSNFAFMSLWSSMSELQDRATKAEAAVKTDPRTAAFYARNALELMVNTVFEIDNWIQKPQHNSSLMTLIHERDFKQNLSPALFPKLKLIIKTGNEAVHGRVAPSQRAALQSVKELHHVLYWFIRTYAPTIDRASFEVFAFNESLIQATVSVALAEIVSTHKKIQALEKQLAEKDQKQREDTAKALAENAELNAENKVLLAQIEQAKQASKTQPDTHQYNEEETRTYLIDVLLHEAGWALNNKNDREYEVAGMPISKANPNGKGRIDYVLWGDNGKPLALVEAKRTATNPEAGKHQAKLYADCLEQQFEQRPIIFYSNGYETRLWDDKHYPPRSVEGFYSKNELALLLKRSTQQHSFFANNAQGGGFIAEINDAISNRHYQKAAITNILTLFEKDKGRKALLVMATGTGKTRTVISLVDLMTKYGWVKNVLFLADRNALLTQAKKNFVSLLPRISCSILDSAIEKGHVTDRLYFATYPTMKNLLDRDADERPFGVGHFDLVVIDEAHRSVYHKYRQIFDYFDSFLVGLTATPKDDIEKNTYSIFDLQDGLPTYAYEDKSAYAEKFLVPPQKISVSTQFIREGIQYDALSKDDQAQWEEKEPLSDRDEVLPTELNKFLFNEDTANKMFAQLFSHDALGGVHVEGGDVIGRTIIFSANNDHAEFLQKVFDKNFPKFNGKLAQVITYKNRYAQSLIDEFSVENKPFDRNNPDCRIAISVDMLDTGIDVPEVVNLVFFKVIRSKVKFTQMIGRGTRLCPNLFAPNDHKKGFKVFDYCQNFEFFNQNPDGLPDHHAKPLGAQIFEKRVIVSRLIAQQMKQDLEDDEIKALDEVRRYQLDMLHHHVSGMNLENFIVRPKRRYVEPFVARDYWEIIDDSKHTKLETYLSTLPTEAAEFNGEELNNELANRFDHLMLTMQLSQLEKGSIAENARNRVMHLGQQLETKTNVPEVAAQLTLIQQIQTLEFWKAIDLPTLENLRRQLRNLIKVLDKIEKEVVYSNFEDSALEVQEQATEYGATHIDLEQYRKKTERYIQEHQDHLTIQKIKRNKPITPIDLDILEGLLFDASGMTERDAYREKVLESKPLGNFIRELVGMDREAAKAAFSGFLDEGEYTAEQINFVNQIVDYLTHNGVLEVKHIFESPFTDLHSESAYGFFDEANVVALFACIQSIRT</sequence>
<protein>
    <submittedName>
        <fullName evidence="3">DEAD/DEAH box helicase</fullName>
    </submittedName>
</protein>
<dbReference type="PANTHER" id="PTHR47396:SF1">
    <property type="entry name" value="ATP-DEPENDENT HELICASE IRC3-RELATED"/>
    <property type="match status" value="1"/>
</dbReference>
<dbReference type="Gene3D" id="3.90.1570.30">
    <property type="match status" value="1"/>
</dbReference>
<keyword evidence="3" id="KW-0378">Hydrolase</keyword>
<dbReference type="GO" id="GO:0004386">
    <property type="term" value="F:helicase activity"/>
    <property type="evidence" value="ECO:0007669"/>
    <property type="project" value="UniProtKB-KW"/>
</dbReference>
<dbReference type="Pfam" id="PF00271">
    <property type="entry name" value="Helicase_C"/>
    <property type="match status" value="1"/>
</dbReference>
<keyword evidence="3" id="KW-0067">ATP-binding</keyword>
<accession>A0A7V2WVZ0</accession>
<dbReference type="SMART" id="SM00487">
    <property type="entry name" value="DEXDc"/>
    <property type="match status" value="1"/>
</dbReference>
<evidence type="ECO:0000313" key="3">
    <source>
        <dbReference type="EMBL" id="HFC93349.1"/>
    </source>
</evidence>
<organism evidence="3">
    <name type="scientific">Leucothrix mucor</name>
    <dbReference type="NCBI Taxonomy" id="45248"/>
    <lineage>
        <taxon>Bacteria</taxon>
        <taxon>Pseudomonadati</taxon>
        <taxon>Pseudomonadota</taxon>
        <taxon>Gammaproteobacteria</taxon>
        <taxon>Thiotrichales</taxon>
        <taxon>Thiotrichaceae</taxon>
        <taxon>Leucothrix</taxon>
    </lineage>
</organism>
<dbReference type="InterPro" id="IPR014001">
    <property type="entry name" value="Helicase_ATP-bd"/>
</dbReference>
<feature type="coiled-coil region" evidence="1">
    <location>
        <begin position="169"/>
        <end position="221"/>
    </location>
</feature>
<dbReference type="GO" id="GO:0005829">
    <property type="term" value="C:cytosol"/>
    <property type="evidence" value="ECO:0007669"/>
    <property type="project" value="TreeGrafter"/>
</dbReference>
<keyword evidence="3" id="KW-0347">Helicase</keyword>